<dbReference type="GO" id="GO:0005524">
    <property type="term" value="F:ATP binding"/>
    <property type="evidence" value="ECO:0007669"/>
    <property type="project" value="InterPro"/>
</dbReference>
<feature type="domain" description="ABC transporter" evidence="4">
    <location>
        <begin position="218"/>
        <end position="362"/>
    </location>
</feature>
<keyword evidence="1" id="KW-0813">Transport</keyword>
<dbReference type="GO" id="GO:0016887">
    <property type="term" value="F:ATP hydrolysis activity"/>
    <property type="evidence" value="ECO:0007669"/>
    <property type="project" value="InterPro"/>
</dbReference>
<feature type="non-terminal residue" evidence="5">
    <location>
        <position position="1"/>
    </location>
</feature>
<keyword evidence="3" id="KW-1133">Transmembrane helix</keyword>
<evidence type="ECO:0000313" key="6">
    <source>
        <dbReference type="Proteomes" id="UP000663864"/>
    </source>
</evidence>
<dbReference type="InterPro" id="IPR003439">
    <property type="entry name" value="ABC_transporter-like_ATP-bd"/>
</dbReference>
<protein>
    <recommendedName>
        <fullName evidence="4">ABC transporter domain-containing protein</fullName>
    </recommendedName>
</protein>
<keyword evidence="3" id="KW-0472">Membrane</keyword>
<dbReference type="GO" id="GO:0016020">
    <property type="term" value="C:membrane"/>
    <property type="evidence" value="ECO:0007669"/>
    <property type="project" value="InterPro"/>
</dbReference>
<dbReference type="Pfam" id="PF00005">
    <property type="entry name" value="ABC_tran"/>
    <property type="match status" value="1"/>
</dbReference>
<dbReference type="InterPro" id="IPR026082">
    <property type="entry name" value="ABCA"/>
</dbReference>
<dbReference type="Gene3D" id="3.40.50.300">
    <property type="entry name" value="P-loop containing nucleotide triphosphate hydrolases"/>
    <property type="match status" value="1"/>
</dbReference>
<feature type="transmembrane region" description="Helical" evidence="3">
    <location>
        <begin position="12"/>
        <end position="34"/>
    </location>
</feature>
<evidence type="ECO:0000256" key="1">
    <source>
        <dbReference type="ARBA" id="ARBA00022448"/>
    </source>
</evidence>
<gene>
    <name evidence="5" type="ORF">ZHD862_LOCUS35676</name>
</gene>
<dbReference type="InterPro" id="IPR027417">
    <property type="entry name" value="P-loop_NTPase"/>
</dbReference>
<feature type="transmembrane region" description="Helical" evidence="3">
    <location>
        <begin position="40"/>
        <end position="62"/>
    </location>
</feature>
<keyword evidence="3" id="KW-0812">Transmembrane</keyword>
<accession>A0A815QC41</accession>
<sequence length="362" mass="41803">MKFGKITQFSNFLILFIFFICYTFATINQCFLISVFFNRANLAACGAGIIYVILYLPYTLLINYDNQILTWHKVIACLSSTVAFGIGCDYIARFEGMAQGIQWNNINKGVEPNDNFTFLYCMFMMLFDSIIYIILTVYIENVFPGEYGIPQPWYYPFTKTYWFGYDTRKYNRQRTKEMRQNQIDTNSNFNNDNDNILQGDIGVDIQNLSKYYRNKIALKNLSIKFYRNMITSFLGRNGAGKSTTWSILTGLIPPSNGTAYIDGYNILTDIKIIRKRLGFVPQYNILFDHLTVKEHLEFFSILKDTTQETIEDEIKKMLEDLGLENKSENYSTELSGGMKRKLSIAIAFIGHSTTVILDEPTA</sequence>
<name>A0A815QC41_9BILA</name>
<keyword evidence="2" id="KW-0677">Repeat</keyword>
<dbReference type="GO" id="GO:0140359">
    <property type="term" value="F:ABC-type transporter activity"/>
    <property type="evidence" value="ECO:0007669"/>
    <property type="project" value="InterPro"/>
</dbReference>
<dbReference type="InterPro" id="IPR017871">
    <property type="entry name" value="ABC_transporter-like_CS"/>
</dbReference>
<dbReference type="SUPFAM" id="SSF52540">
    <property type="entry name" value="P-loop containing nucleoside triphosphate hydrolases"/>
    <property type="match status" value="1"/>
</dbReference>
<evidence type="ECO:0000256" key="2">
    <source>
        <dbReference type="ARBA" id="ARBA00022737"/>
    </source>
</evidence>
<evidence type="ECO:0000313" key="5">
    <source>
        <dbReference type="EMBL" id="CAF1460698.1"/>
    </source>
</evidence>
<dbReference type="PANTHER" id="PTHR19229">
    <property type="entry name" value="ATP-BINDING CASSETTE TRANSPORTER SUBFAMILY A ABCA"/>
    <property type="match status" value="1"/>
</dbReference>
<dbReference type="EMBL" id="CAJNOT010005269">
    <property type="protein sequence ID" value="CAF1460698.1"/>
    <property type="molecule type" value="Genomic_DNA"/>
</dbReference>
<dbReference type="GO" id="GO:0005319">
    <property type="term" value="F:lipid transporter activity"/>
    <property type="evidence" value="ECO:0007669"/>
    <property type="project" value="TreeGrafter"/>
</dbReference>
<comment type="caution">
    <text evidence="5">The sequence shown here is derived from an EMBL/GenBank/DDBJ whole genome shotgun (WGS) entry which is preliminary data.</text>
</comment>
<dbReference type="AlphaFoldDB" id="A0A815QC41"/>
<organism evidence="5 6">
    <name type="scientific">Rotaria sordida</name>
    <dbReference type="NCBI Taxonomy" id="392033"/>
    <lineage>
        <taxon>Eukaryota</taxon>
        <taxon>Metazoa</taxon>
        <taxon>Spiralia</taxon>
        <taxon>Gnathifera</taxon>
        <taxon>Rotifera</taxon>
        <taxon>Eurotatoria</taxon>
        <taxon>Bdelloidea</taxon>
        <taxon>Philodinida</taxon>
        <taxon>Philodinidae</taxon>
        <taxon>Rotaria</taxon>
    </lineage>
</organism>
<reference evidence="5" key="1">
    <citation type="submission" date="2021-02" db="EMBL/GenBank/DDBJ databases">
        <authorList>
            <person name="Nowell W R."/>
        </authorList>
    </citation>
    <scope>NUCLEOTIDE SEQUENCE</scope>
</reference>
<feature type="transmembrane region" description="Helical" evidence="3">
    <location>
        <begin position="117"/>
        <end position="139"/>
    </location>
</feature>
<dbReference type="PROSITE" id="PS00211">
    <property type="entry name" value="ABC_TRANSPORTER_1"/>
    <property type="match status" value="1"/>
</dbReference>
<dbReference type="PANTHER" id="PTHR19229:SF36">
    <property type="entry name" value="ATP-BINDING CASSETTE SUB-FAMILY A MEMBER 2"/>
    <property type="match status" value="1"/>
</dbReference>
<evidence type="ECO:0000256" key="3">
    <source>
        <dbReference type="SAM" id="Phobius"/>
    </source>
</evidence>
<dbReference type="Proteomes" id="UP000663864">
    <property type="component" value="Unassembled WGS sequence"/>
</dbReference>
<proteinExistence type="predicted"/>
<evidence type="ECO:0000259" key="4">
    <source>
        <dbReference type="Pfam" id="PF00005"/>
    </source>
</evidence>